<feature type="domain" description="Metallo-beta-lactamase" evidence="5">
    <location>
        <begin position="52"/>
        <end position="264"/>
    </location>
</feature>
<keyword evidence="2" id="KW-0479">Metal-binding</keyword>
<dbReference type="InterPro" id="IPR001279">
    <property type="entry name" value="Metallo-B-lactamas"/>
</dbReference>
<dbReference type="CDD" id="cd16277">
    <property type="entry name" value="metallo-hydrolase-like_MBL-fold"/>
    <property type="match status" value="1"/>
</dbReference>
<evidence type="ECO:0000256" key="2">
    <source>
        <dbReference type="ARBA" id="ARBA00022723"/>
    </source>
</evidence>
<keyword evidence="3" id="KW-0378">Hydrolase</keyword>
<dbReference type="InterPro" id="IPR036866">
    <property type="entry name" value="RibonucZ/Hydroxyglut_hydro"/>
</dbReference>
<evidence type="ECO:0000256" key="4">
    <source>
        <dbReference type="ARBA" id="ARBA00022833"/>
    </source>
</evidence>
<dbReference type="RefSeq" id="WP_408263436.1">
    <property type="nucleotide sequence ID" value="NZ_JAQQCK010000012.1"/>
</dbReference>
<dbReference type="InterPro" id="IPR051013">
    <property type="entry name" value="MBL_superfamily_lactonases"/>
</dbReference>
<name>A0ABW9BIZ3_9BURK</name>
<comment type="similarity">
    <text evidence="1">Belongs to the metallo-beta-lactamase superfamily.</text>
</comment>
<evidence type="ECO:0000313" key="7">
    <source>
        <dbReference type="Proteomes" id="UP001629274"/>
    </source>
</evidence>
<organism evidence="6 7">
    <name type="scientific">Paraburkholderia phytofirmans</name>
    <dbReference type="NCBI Taxonomy" id="261302"/>
    <lineage>
        <taxon>Bacteria</taxon>
        <taxon>Pseudomonadati</taxon>
        <taxon>Pseudomonadota</taxon>
        <taxon>Betaproteobacteria</taxon>
        <taxon>Burkholderiales</taxon>
        <taxon>Burkholderiaceae</taxon>
        <taxon>Paraburkholderia</taxon>
    </lineage>
</organism>
<dbReference type="SUPFAM" id="SSF56281">
    <property type="entry name" value="Metallo-hydrolase/oxidoreductase"/>
    <property type="match status" value="1"/>
</dbReference>
<keyword evidence="7" id="KW-1185">Reference proteome</keyword>
<dbReference type="Proteomes" id="UP001629274">
    <property type="component" value="Unassembled WGS sequence"/>
</dbReference>
<dbReference type="SMART" id="SM00849">
    <property type="entry name" value="Lactamase_B"/>
    <property type="match status" value="1"/>
</dbReference>
<dbReference type="Gene3D" id="3.60.15.10">
    <property type="entry name" value="Ribonuclease Z/Hydroxyacylglutathione hydrolase-like"/>
    <property type="match status" value="1"/>
</dbReference>
<dbReference type="PANTHER" id="PTHR42978:SF6">
    <property type="entry name" value="QUORUM-QUENCHING LACTONASE YTNP-RELATED"/>
    <property type="match status" value="1"/>
</dbReference>
<evidence type="ECO:0000256" key="1">
    <source>
        <dbReference type="ARBA" id="ARBA00007749"/>
    </source>
</evidence>
<evidence type="ECO:0000259" key="5">
    <source>
        <dbReference type="SMART" id="SM00849"/>
    </source>
</evidence>
<accession>A0ABW9BIZ3</accession>
<dbReference type="Pfam" id="PF00753">
    <property type="entry name" value="Lactamase_B"/>
    <property type="match status" value="1"/>
</dbReference>
<sequence>MTIDKIPELESVYMPLSFALPDINGEDVRRLREWYWDEGMNEDLSLAKIHMPFQSYVLRVNGKNILIDSCNGNHKTRELPFCNRLDTPYLARLQEVGLSPADIDLVLCTHLHFDHVGWNTQLADGKWVPTFPNARYLFTRTDYEFFESRYSDTLNRAAFEDSILPVVEHGLADLVETDHVIEHELGSGVWLQGAPGHTPGSCIVHAQCDDHKVIFSGDVFHHPLELVRPETRFFGDHDSPLAGRTRSELFEKYADSSTVFFPAHFSGVSGGRVCRHKGAYRYEYLDVPRPSWQSTAVAAHRR</sequence>
<proteinExistence type="inferred from homology"/>
<gene>
    <name evidence="6" type="ORF">PQR03_16625</name>
</gene>
<dbReference type="EMBL" id="JAQQDR010000005">
    <property type="protein sequence ID" value="MFM0239755.1"/>
    <property type="molecule type" value="Genomic_DNA"/>
</dbReference>
<reference evidence="6 7" key="1">
    <citation type="journal article" date="2024" name="Chem. Sci.">
        <title>Discovery of megapolipeptins by genome mining of a Burkholderiales bacteria collection.</title>
        <authorList>
            <person name="Paulo B.S."/>
            <person name="Recchia M.J.J."/>
            <person name="Lee S."/>
            <person name="Fergusson C.H."/>
            <person name="Romanowski S.B."/>
            <person name="Hernandez A."/>
            <person name="Krull N."/>
            <person name="Liu D.Y."/>
            <person name="Cavanagh H."/>
            <person name="Bos A."/>
            <person name="Gray C.A."/>
            <person name="Murphy B.T."/>
            <person name="Linington R.G."/>
            <person name="Eustaquio A.S."/>
        </authorList>
    </citation>
    <scope>NUCLEOTIDE SEQUENCE [LARGE SCALE GENOMIC DNA]</scope>
    <source>
        <strain evidence="6 7">RL17-351-BIE-A</strain>
    </source>
</reference>
<evidence type="ECO:0000313" key="6">
    <source>
        <dbReference type="EMBL" id="MFM0239755.1"/>
    </source>
</evidence>
<protein>
    <submittedName>
        <fullName evidence="6">MBL fold metallo-hydrolase</fullName>
    </submittedName>
</protein>
<keyword evidence="4" id="KW-0862">Zinc</keyword>
<comment type="caution">
    <text evidence="6">The sequence shown here is derived from an EMBL/GenBank/DDBJ whole genome shotgun (WGS) entry which is preliminary data.</text>
</comment>
<evidence type="ECO:0000256" key="3">
    <source>
        <dbReference type="ARBA" id="ARBA00022801"/>
    </source>
</evidence>
<dbReference type="PANTHER" id="PTHR42978">
    <property type="entry name" value="QUORUM-QUENCHING LACTONASE YTNP-RELATED-RELATED"/>
    <property type="match status" value="1"/>
</dbReference>